<feature type="region of interest" description="Disordered" evidence="1">
    <location>
        <begin position="278"/>
        <end position="441"/>
    </location>
</feature>
<protein>
    <submittedName>
        <fullName evidence="2">Uncharacterized protein</fullName>
    </submittedName>
</protein>
<dbReference type="AlphaFoldDB" id="A0A8H3ENB5"/>
<accession>A0A8H3ENB5</accession>
<evidence type="ECO:0000256" key="1">
    <source>
        <dbReference type="SAM" id="MobiDB-lite"/>
    </source>
</evidence>
<dbReference type="EMBL" id="CAJPDT010000004">
    <property type="protein sequence ID" value="CAF9908384.1"/>
    <property type="molecule type" value="Genomic_DNA"/>
</dbReference>
<gene>
    <name evidence="2" type="ORF">IMSHALPRED_006658</name>
</gene>
<feature type="region of interest" description="Disordered" evidence="1">
    <location>
        <begin position="536"/>
        <end position="560"/>
    </location>
</feature>
<feature type="region of interest" description="Disordered" evidence="1">
    <location>
        <begin position="203"/>
        <end position="243"/>
    </location>
</feature>
<sequence length="573" mass="67054">MQQHQMPHAPPPPPPMARPDFPGMPGLVNDFGHVQLDPNRHQFEQNMHQPHIQVIQPPGFGHMPDLRSFPSNGKPPVGYVGYIFTKQPVEHVGQKETWAIVNKEQMPASQADLKNQIEKHRKRGVTGLDQYMDPDMKGYKRKQIDELIRECVGLDPDRNRFEYVIASIRRDTRRRQSGLETSTMQVILKRQPRTGIDMQGPFMGLSSIHQPSSGIVDLSGSEEYEKSSQNSSHGHKPGAFPLGRHLSEPWVHVVHPEERPPAHRTHSYENTQLHDFGDTHAHAHGHADPSNKHAHGLEQPLHSPHGHPLFHEEAPKTKHGHEEKAKKHKDKEHKSPKIVHIKKHESHKLHDYDSYSSSSSESDSSSGDTDRTPDTIISSEDSPYHHKDKKNQKDKHHRKSSSHSHEHEPIKVIYREHKRKEPVRRLSSPPPSHRSHYRREDVYVEPNYTSHRRPDSIYPRERPFYHHRAMSYDDERLHDHDIRGLGRRPTMYRRRITGTAHPADAYEELAERRRHEALDREIWEKEEAVRLRERARRERLDSERTYHAPPRPRMDRMHGYHDDHLHDYYDDRY</sequence>
<organism evidence="2 3">
    <name type="scientific">Imshaugia aleurites</name>
    <dbReference type="NCBI Taxonomy" id="172621"/>
    <lineage>
        <taxon>Eukaryota</taxon>
        <taxon>Fungi</taxon>
        <taxon>Dikarya</taxon>
        <taxon>Ascomycota</taxon>
        <taxon>Pezizomycotina</taxon>
        <taxon>Lecanoromycetes</taxon>
        <taxon>OSLEUM clade</taxon>
        <taxon>Lecanoromycetidae</taxon>
        <taxon>Lecanorales</taxon>
        <taxon>Lecanorineae</taxon>
        <taxon>Parmeliaceae</taxon>
        <taxon>Imshaugia</taxon>
    </lineage>
</organism>
<dbReference type="OrthoDB" id="5401486at2759"/>
<keyword evidence="3" id="KW-1185">Reference proteome</keyword>
<dbReference type="Proteomes" id="UP000664534">
    <property type="component" value="Unassembled WGS sequence"/>
</dbReference>
<name>A0A8H3ENB5_9LECA</name>
<feature type="compositionally biased region" description="Basic and acidic residues" evidence="1">
    <location>
        <begin position="278"/>
        <end position="291"/>
    </location>
</feature>
<feature type="compositionally biased region" description="Basic and acidic residues" evidence="1">
    <location>
        <begin position="403"/>
        <end position="415"/>
    </location>
</feature>
<evidence type="ECO:0000313" key="3">
    <source>
        <dbReference type="Proteomes" id="UP000664534"/>
    </source>
</evidence>
<reference evidence="2" key="1">
    <citation type="submission" date="2021-03" db="EMBL/GenBank/DDBJ databases">
        <authorList>
            <person name="Tagirdzhanova G."/>
        </authorList>
    </citation>
    <scope>NUCLEOTIDE SEQUENCE</scope>
</reference>
<evidence type="ECO:0000313" key="2">
    <source>
        <dbReference type="EMBL" id="CAF9908384.1"/>
    </source>
</evidence>
<feature type="compositionally biased region" description="Basic residues" evidence="1">
    <location>
        <begin position="386"/>
        <end position="402"/>
    </location>
</feature>
<feature type="compositionally biased region" description="Pro residues" evidence="1">
    <location>
        <begin position="8"/>
        <end position="17"/>
    </location>
</feature>
<feature type="compositionally biased region" description="Low complexity" evidence="1">
    <location>
        <begin position="354"/>
        <end position="366"/>
    </location>
</feature>
<feature type="region of interest" description="Disordered" evidence="1">
    <location>
        <begin position="1"/>
        <end position="27"/>
    </location>
</feature>
<proteinExistence type="predicted"/>
<feature type="compositionally biased region" description="Basic residues" evidence="1">
    <location>
        <begin position="326"/>
        <end position="347"/>
    </location>
</feature>
<comment type="caution">
    <text evidence="2">The sequence shown here is derived from an EMBL/GenBank/DDBJ whole genome shotgun (WGS) entry which is preliminary data.</text>
</comment>
<feature type="compositionally biased region" description="Basic and acidic residues" evidence="1">
    <location>
        <begin position="309"/>
        <end position="325"/>
    </location>
</feature>